<accession>A0A183T612</accession>
<proteinExistence type="predicted"/>
<evidence type="ECO:0000259" key="1">
    <source>
        <dbReference type="PROSITE" id="PS50878"/>
    </source>
</evidence>
<dbReference type="WBParaSite" id="SSLN_0001236001-mRNA-1">
    <property type="protein sequence ID" value="SSLN_0001236001-mRNA-1"/>
    <property type="gene ID" value="SSLN_0001236001"/>
</dbReference>
<evidence type="ECO:0000313" key="3">
    <source>
        <dbReference type="Proteomes" id="UP000275846"/>
    </source>
</evidence>
<dbReference type="InterPro" id="IPR000477">
    <property type="entry name" value="RT_dom"/>
</dbReference>
<protein>
    <submittedName>
        <fullName evidence="4">Reverse transcriptase domain-containing protein</fullName>
    </submittedName>
</protein>
<dbReference type="OrthoDB" id="6242867at2759"/>
<dbReference type="AlphaFoldDB" id="A0A183T612"/>
<dbReference type="PANTHER" id="PTHR21301">
    <property type="entry name" value="REVERSE TRANSCRIPTASE"/>
    <property type="match status" value="1"/>
</dbReference>
<dbReference type="EMBL" id="UYSU01036886">
    <property type="protein sequence ID" value="VDL98295.1"/>
    <property type="molecule type" value="Genomic_DNA"/>
</dbReference>
<dbReference type="PROSITE" id="PS50878">
    <property type="entry name" value="RT_POL"/>
    <property type="match status" value="1"/>
</dbReference>
<evidence type="ECO:0000313" key="2">
    <source>
        <dbReference type="EMBL" id="VDL98295.1"/>
    </source>
</evidence>
<reference evidence="2 3" key="2">
    <citation type="submission" date="2018-11" db="EMBL/GenBank/DDBJ databases">
        <authorList>
            <consortium name="Pathogen Informatics"/>
        </authorList>
    </citation>
    <scope>NUCLEOTIDE SEQUENCE [LARGE SCALE GENOMIC DNA]</scope>
    <source>
        <strain evidence="2 3">NST_G2</strain>
    </source>
</reference>
<feature type="domain" description="Reverse transcriptase" evidence="1">
    <location>
        <begin position="1"/>
        <end position="121"/>
    </location>
</feature>
<sequence>MVSFDATSVFTFIPQDLAVETIEVLLRDKYYETENRFGQARILQLLMFNLQTFFMFDGTIYEQVKGTPLGSPISGLIAEAVLQRLESLVFRHHTPKFWSLYADHTSVVIKRDQGITAFLLF</sequence>
<keyword evidence="3" id="KW-1185">Reference proteome</keyword>
<organism evidence="4">
    <name type="scientific">Schistocephalus solidus</name>
    <name type="common">Tapeworm</name>
    <dbReference type="NCBI Taxonomy" id="70667"/>
    <lineage>
        <taxon>Eukaryota</taxon>
        <taxon>Metazoa</taxon>
        <taxon>Spiralia</taxon>
        <taxon>Lophotrochozoa</taxon>
        <taxon>Platyhelminthes</taxon>
        <taxon>Cestoda</taxon>
        <taxon>Eucestoda</taxon>
        <taxon>Diphyllobothriidea</taxon>
        <taxon>Diphyllobothriidae</taxon>
        <taxon>Schistocephalus</taxon>
    </lineage>
</organism>
<dbReference type="PANTHER" id="PTHR21301:SF10">
    <property type="entry name" value="REVERSE TRANSCRIPTASE DOMAIN-CONTAINING PROTEIN"/>
    <property type="match status" value="1"/>
</dbReference>
<reference evidence="4" key="1">
    <citation type="submission" date="2016-06" db="UniProtKB">
        <authorList>
            <consortium name="WormBaseParasite"/>
        </authorList>
    </citation>
    <scope>IDENTIFICATION</scope>
</reference>
<gene>
    <name evidence="2" type="ORF">SSLN_LOCUS11910</name>
</gene>
<evidence type="ECO:0000313" key="4">
    <source>
        <dbReference type="WBParaSite" id="SSLN_0001236001-mRNA-1"/>
    </source>
</evidence>
<name>A0A183T612_SCHSO</name>
<dbReference type="Proteomes" id="UP000275846">
    <property type="component" value="Unassembled WGS sequence"/>
</dbReference>